<evidence type="ECO:0000313" key="12">
    <source>
        <dbReference type="EMBL" id="MCB5194858.1"/>
    </source>
</evidence>
<dbReference type="Gene3D" id="3.40.50.300">
    <property type="entry name" value="P-loop containing nucleotide triphosphate hydrolases"/>
    <property type="match status" value="2"/>
</dbReference>
<keyword evidence="5 10" id="KW-0347">Helicase</keyword>
<sequence length="1175" mass="130096">MSSRLHIYQSNRLENLFELLQALYGVALSDPFASEKIIVSSKGMERWLRFKLADRVGICAGIDFQLPASFVWSLLKDALPHLQADSPYSASPLAWRLFGVLPTSGARAASPIVAAYLDEGDARRQMALAGKLADVFDQYLVFRSHWIAAWEAGQLVGLGPDEAWQATLWREVKASIDADFGVMPHRADMFVQLFNAWQNEGPSRLPERITVFGVAGMPPAYIDVLGALAEHIDVNLFLLNPCREEWGAIVSAQVIARRQLERDQEDLYLDIGHPLLASMGKAGRDFYRAVTEAFPWSGGGEQWLFYDPLEHIATPSLLQTLQSDVLNLFNRDTHNAQVVAKNDRSLTFHNAHSAMREVEILHDEITAMLVNDDSLLASEIAVLLPDMGPYAPLIEAVFGGAKASGAPNIPFNIADLTTQQECPAVDVLMQLLQLPESRCKADEMYGLLETPQVAARFDISSDQLLTIRHWIAAVGIRWGLDAAHRAEFDLSDMGAANTWQLGLDRLLLGLTLPNALAGDAVPLWGEASFAEVSSGEELSEEGLSEWTALAPWDDLEGSQASLLAKLTRFVAAIAQWRSALAAPRTLLEWRDDILLLLEEFIVFDEHDEAELKLADAIRSTLADLAQESQLAGLVDAVPREVVADWLQHRFENSSRGSGFMSRGVTFCTMVPMRGLPFRVVAVLGLNENDFPRNPPTAGFDLIAQHPRLGDRSRRLDDRYLFLDLILAAREKLYLSWVGRSLKDDAHFPPSVLVSDVLDCVAQGFFLEGDVHASIEQRRAQLLQHLTREYPLQPFSLQNFAGHTPDQAANAMASFNPLWRSAAEQIARAARHSVGLAEGDSGANETAASDGTVSEAYPPFEMPTSLRWDELAQCLAKPAAYFLRHRAHLFFQNDANDGHLEDDEAFDLKDFRDYAVRELGLRYGLEAHDLVFARGNTPLGAPGNLLVDEQLFAACALLEALPRYQSSPVLPPQMVQLNIPLTACPAVQITGWLDACYAEGRIVLKSQIYPRDVFRAWVEHLALCAMQPSGMQTVTRWLSPERVLYFAAIAPAQAMLHLSEVLALYQAAMHAPLVFFPHSALAWGKAADSDAADDDATQAIRWAALIKRWLPSFNADGEWQEVQNQLLWPQDPLQMSSATAAQCIHWAERIVLPMLAVVKDRSLHLDFASLLTGDPA</sequence>
<dbReference type="PANTHER" id="PTHR30591">
    <property type="entry name" value="RECBCD ENZYME SUBUNIT RECC"/>
    <property type="match status" value="1"/>
</dbReference>
<dbReference type="Pfam" id="PF04257">
    <property type="entry name" value="Exonuc_V_gamma"/>
    <property type="match status" value="1"/>
</dbReference>
<keyword evidence="8 10" id="KW-0238">DNA-binding</keyword>
<dbReference type="GO" id="GO:0008854">
    <property type="term" value="F:exodeoxyribonuclease V activity"/>
    <property type="evidence" value="ECO:0007669"/>
    <property type="project" value="UniProtKB-EC"/>
</dbReference>
<evidence type="ECO:0000256" key="5">
    <source>
        <dbReference type="ARBA" id="ARBA00022806"/>
    </source>
</evidence>
<keyword evidence="2 10" id="KW-0547">Nucleotide-binding</keyword>
<dbReference type="InterPro" id="IPR027417">
    <property type="entry name" value="P-loop_NTPase"/>
</dbReference>
<accession>A0ABS8BGN4</accession>
<comment type="similarity">
    <text evidence="10">Belongs to the RecC family.</text>
</comment>
<dbReference type="PANTHER" id="PTHR30591:SF1">
    <property type="entry name" value="RECBCD ENZYME SUBUNIT RECC"/>
    <property type="match status" value="1"/>
</dbReference>
<evidence type="ECO:0000259" key="11">
    <source>
        <dbReference type="Pfam" id="PF17946"/>
    </source>
</evidence>
<name>A0ABS8BGN4_9NEIS</name>
<dbReference type="RefSeq" id="WP_226762681.1">
    <property type="nucleotide sequence ID" value="NZ_JAJAWG010000001.1"/>
</dbReference>
<keyword evidence="3 10" id="KW-0227">DNA damage</keyword>
<evidence type="ECO:0000256" key="8">
    <source>
        <dbReference type="ARBA" id="ARBA00023125"/>
    </source>
</evidence>
<dbReference type="Gene3D" id="1.10.10.160">
    <property type="match status" value="1"/>
</dbReference>
<evidence type="ECO:0000256" key="2">
    <source>
        <dbReference type="ARBA" id="ARBA00022741"/>
    </source>
</evidence>
<evidence type="ECO:0000256" key="4">
    <source>
        <dbReference type="ARBA" id="ARBA00022801"/>
    </source>
</evidence>
<comment type="caution">
    <text evidence="12">The sequence shown here is derived from an EMBL/GenBank/DDBJ whole genome shotgun (WGS) entry which is preliminary data.</text>
</comment>
<organism evidence="12 13">
    <name type="scientific">Deefgea salmonis</name>
    <dbReference type="NCBI Taxonomy" id="2875502"/>
    <lineage>
        <taxon>Bacteria</taxon>
        <taxon>Pseudomonadati</taxon>
        <taxon>Pseudomonadota</taxon>
        <taxon>Betaproteobacteria</taxon>
        <taxon>Neisseriales</taxon>
        <taxon>Chitinibacteraceae</taxon>
        <taxon>Deefgea</taxon>
    </lineage>
</organism>
<evidence type="ECO:0000256" key="10">
    <source>
        <dbReference type="HAMAP-Rule" id="MF_01486"/>
    </source>
</evidence>
<proteinExistence type="inferred from homology"/>
<dbReference type="Gene3D" id="3.40.50.10930">
    <property type="match status" value="1"/>
</dbReference>
<evidence type="ECO:0000256" key="6">
    <source>
        <dbReference type="ARBA" id="ARBA00022839"/>
    </source>
</evidence>
<comment type="function">
    <text evidence="10">A helicase/nuclease that prepares dsDNA breaks (DSB) for recombinational DNA repair. Binds to DSBs and unwinds DNA via a highly rapid and processive ATP-dependent bidirectional helicase activity. Unwinds dsDNA until it encounters a Chi (crossover hotspot instigator) sequence from the 3' direction. Cuts ssDNA a few nucleotides 3' to the Chi site. The properties and activities of the enzyme are changed at Chi. The Chi-altered holoenzyme produces a long 3'-ssDNA overhang and facilitates RecA-binding to the ssDNA for homologous DNA recombination and repair. Holoenzyme degrades any linearized DNA that is unable to undergo homologous recombination. In the holoenzyme this subunit recognizes the wild-type Chi sequence, and when added to isolated RecB increases its ATP-dependent helicase processivity.</text>
</comment>
<evidence type="ECO:0000256" key="7">
    <source>
        <dbReference type="ARBA" id="ARBA00022840"/>
    </source>
</evidence>
<dbReference type="NCBIfam" id="TIGR01450">
    <property type="entry name" value="recC"/>
    <property type="match status" value="1"/>
</dbReference>
<keyword evidence="6 10" id="KW-0269">Exonuclease</keyword>
<evidence type="ECO:0000256" key="9">
    <source>
        <dbReference type="ARBA" id="ARBA00023204"/>
    </source>
</evidence>
<gene>
    <name evidence="10 12" type="primary">recC</name>
    <name evidence="12" type="ORF">LG219_00955</name>
</gene>
<protein>
    <recommendedName>
        <fullName evidence="10">RecBCD enzyme subunit RecC</fullName>
    </recommendedName>
    <alternativeName>
        <fullName evidence="10">Exonuclease V subunit RecC</fullName>
        <shortName evidence="10">ExoV subunit RecC</shortName>
    </alternativeName>
    <alternativeName>
        <fullName evidence="10">Helicase/nuclease RecBCD subunit RecC</fullName>
    </alternativeName>
</protein>
<comment type="miscellaneous">
    <text evidence="10">In the RecBCD complex, RecB has a slow 3'-5' helicase, an exonuclease activity and loads RecA onto ssDNA, RecD has a fast 5'-3' helicase activity, while RecC stimulates the ATPase and processivity of the RecB helicase and contributes to recognition of the Chi site.</text>
</comment>
<dbReference type="Proteomes" id="UP001198034">
    <property type="component" value="Unassembled WGS sequence"/>
</dbReference>
<feature type="domain" description="RecC C-terminal" evidence="11">
    <location>
        <begin position="863"/>
        <end position="1085"/>
    </location>
</feature>
<dbReference type="SUPFAM" id="SSF52980">
    <property type="entry name" value="Restriction endonuclease-like"/>
    <property type="match status" value="1"/>
</dbReference>
<dbReference type="HAMAP" id="MF_01486">
    <property type="entry name" value="RecC"/>
    <property type="match status" value="1"/>
</dbReference>
<evidence type="ECO:0000313" key="13">
    <source>
        <dbReference type="Proteomes" id="UP001198034"/>
    </source>
</evidence>
<keyword evidence="9 10" id="KW-0234">DNA repair</keyword>
<dbReference type="InterPro" id="IPR013986">
    <property type="entry name" value="DExx_box_DNA_helicase_dom_sf"/>
</dbReference>
<dbReference type="EMBL" id="JAJAWG010000001">
    <property type="protein sequence ID" value="MCB5194858.1"/>
    <property type="molecule type" value="Genomic_DNA"/>
</dbReference>
<dbReference type="InterPro" id="IPR041500">
    <property type="entry name" value="RecC_C"/>
</dbReference>
<keyword evidence="4 10" id="KW-0378">Hydrolase</keyword>
<dbReference type="SUPFAM" id="SSF52540">
    <property type="entry name" value="P-loop containing nucleoside triphosphate hydrolases"/>
    <property type="match status" value="2"/>
</dbReference>
<dbReference type="InterPro" id="IPR011335">
    <property type="entry name" value="Restrct_endonuc-II-like"/>
</dbReference>
<dbReference type="InterPro" id="IPR006697">
    <property type="entry name" value="RecC"/>
</dbReference>
<evidence type="ECO:0000256" key="1">
    <source>
        <dbReference type="ARBA" id="ARBA00022722"/>
    </source>
</evidence>
<keyword evidence="1 10" id="KW-0540">Nuclease</keyword>
<dbReference type="Pfam" id="PF17946">
    <property type="entry name" value="RecC_C"/>
    <property type="match status" value="1"/>
</dbReference>
<reference evidence="12 13" key="1">
    <citation type="submission" date="2021-10" db="EMBL/GenBank/DDBJ databases">
        <authorList>
            <person name="Chen M."/>
        </authorList>
    </citation>
    <scope>NUCLEOTIDE SEQUENCE [LARGE SCALE GENOMIC DNA]</scope>
    <source>
        <strain evidence="12 13">H3-26</strain>
    </source>
</reference>
<keyword evidence="13" id="KW-1185">Reference proteome</keyword>
<comment type="subunit">
    <text evidence="10">Heterotrimer of RecB, RecC and RecD. All subunits contribute to DNA-binding.</text>
</comment>
<dbReference type="PIRSF" id="PIRSF000980">
    <property type="entry name" value="RecC"/>
    <property type="match status" value="1"/>
</dbReference>
<evidence type="ECO:0000256" key="3">
    <source>
        <dbReference type="ARBA" id="ARBA00022763"/>
    </source>
</evidence>
<keyword evidence="7 10" id="KW-0067">ATP-binding</keyword>